<dbReference type="PANTHER" id="PTHR12049:SF7">
    <property type="entry name" value="PROTEIN ARGININE METHYLTRANSFERASE NDUFAF7, MITOCHONDRIAL"/>
    <property type="match status" value="1"/>
</dbReference>
<gene>
    <name evidence="3" type="ORF">ACFFGY_15015</name>
</gene>
<name>A0ABV6JZ11_9PROT</name>
<keyword evidence="1 3" id="KW-0489">Methyltransferase</keyword>
<dbReference type="GO" id="GO:0032259">
    <property type="term" value="P:methylation"/>
    <property type="evidence" value="ECO:0007669"/>
    <property type="project" value="UniProtKB-KW"/>
</dbReference>
<dbReference type="Gene3D" id="3.40.50.12710">
    <property type="match status" value="1"/>
</dbReference>
<reference evidence="3 4" key="1">
    <citation type="submission" date="2024-09" db="EMBL/GenBank/DDBJ databases">
        <authorList>
            <person name="Sun Q."/>
            <person name="Mori K."/>
        </authorList>
    </citation>
    <scope>NUCLEOTIDE SEQUENCE [LARGE SCALE GENOMIC DNA]</scope>
    <source>
        <strain evidence="3 4">TBRC 5777</strain>
    </source>
</reference>
<dbReference type="RefSeq" id="WP_377045556.1">
    <property type="nucleotide sequence ID" value="NZ_JBHLUN010000010.1"/>
</dbReference>
<evidence type="ECO:0000313" key="4">
    <source>
        <dbReference type="Proteomes" id="UP001589865"/>
    </source>
</evidence>
<comment type="caution">
    <text evidence="3">The sequence shown here is derived from an EMBL/GenBank/DDBJ whole genome shotgun (WGS) entry which is preliminary data.</text>
</comment>
<dbReference type="Pfam" id="PF02636">
    <property type="entry name" value="Methyltransf_28"/>
    <property type="match status" value="1"/>
</dbReference>
<dbReference type="InterPro" id="IPR038375">
    <property type="entry name" value="NDUFAF7_sf"/>
</dbReference>
<evidence type="ECO:0000256" key="2">
    <source>
        <dbReference type="ARBA" id="ARBA00022679"/>
    </source>
</evidence>
<evidence type="ECO:0000313" key="3">
    <source>
        <dbReference type="EMBL" id="MFC0409561.1"/>
    </source>
</evidence>
<keyword evidence="4" id="KW-1185">Reference proteome</keyword>
<accession>A0ABV6JZ11</accession>
<organism evidence="3 4">
    <name type="scientific">Roseomonas elaeocarpi</name>
    <dbReference type="NCBI Taxonomy" id="907779"/>
    <lineage>
        <taxon>Bacteria</taxon>
        <taxon>Pseudomonadati</taxon>
        <taxon>Pseudomonadota</taxon>
        <taxon>Alphaproteobacteria</taxon>
        <taxon>Acetobacterales</taxon>
        <taxon>Roseomonadaceae</taxon>
        <taxon>Roseomonas</taxon>
    </lineage>
</organism>
<dbReference type="InterPro" id="IPR003788">
    <property type="entry name" value="NDUFAF7"/>
</dbReference>
<dbReference type="GO" id="GO:0008168">
    <property type="term" value="F:methyltransferase activity"/>
    <property type="evidence" value="ECO:0007669"/>
    <property type="project" value="UniProtKB-KW"/>
</dbReference>
<protein>
    <submittedName>
        <fullName evidence="3">Class I SAM-dependent methyltransferase</fullName>
    </submittedName>
</protein>
<sequence length="326" mass="34331">MARATARYYGGRDPFGRAGDFTTAPEISQSFGECLGLWAAVCWQMMGAPDPVLLVELGPGRGTLMADALRAIREVIPAFAAAARLQLVETSPTLRAAQRRSLGAAAADTCWHDGIDTLPPGPAILLANEFLDALPIRQFERAGGRWRERWVEDGRFLLRDAEDAPPEDASLPDGTVQERCEPALAITAALARRLAGEGGVALFIDYGTAQGGTGDSLQAVRRHAPVDPLRDPGEADLTAHVDFAAVAHAAAAAGAATHGPLSQGMFLRRIGIGQRAAMLAQANPRQGAAHMAALHRLTASEAMGELFQVLAISHPGFPLPPGFANA</sequence>
<proteinExistence type="predicted"/>
<dbReference type="Proteomes" id="UP001589865">
    <property type="component" value="Unassembled WGS sequence"/>
</dbReference>
<dbReference type="InterPro" id="IPR029063">
    <property type="entry name" value="SAM-dependent_MTases_sf"/>
</dbReference>
<dbReference type="EMBL" id="JBHLUN010000010">
    <property type="protein sequence ID" value="MFC0409561.1"/>
    <property type="molecule type" value="Genomic_DNA"/>
</dbReference>
<dbReference type="PANTHER" id="PTHR12049">
    <property type="entry name" value="PROTEIN ARGININE METHYLTRANSFERASE NDUFAF7, MITOCHONDRIAL"/>
    <property type="match status" value="1"/>
</dbReference>
<keyword evidence="2" id="KW-0808">Transferase</keyword>
<evidence type="ECO:0000256" key="1">
    <source>
        <dbReference type="ARBA" id="ARBA00022603"/>
    </source>
</evidence>
<dbReference type="SUPFAM" id="SSF53335">
    <property type="entry name" value="S-adenosyl-L-methionine-dependent methyltransferases"/>
    <property type="match status" value="1"/>
</dbReference>